<organism evidence="2 3">
    <name type="scientific">Deinococcus hopiensis KR-140</name>
    <dbReference type="NCBI Taxonomy" id="695939"/>
    <lineage>
        <taxon>Bacteria</taxon>
        <taxon>Thermotogati</taxon>
        <taxon>Deinococcota</taxon>
        <taxon>Deinococci</taxon>
        <taxon>Deinococcales</taxon>
        <taxon>Deinococcaceae</taxon>
        <taxon>Deinococcus</taxon>
    </lineage>
</organism>
<evidence type="ECO:0000259" key="1">
    <source>
        <dbReference type="SMART" id="SM00479"/>
    </source>
</evidence>
<protein>
    <submittedName>
        <fullName evidence="2">Exonuclease, DNA polymerase III, epsilon subunit family</fullName>
    </submittedName>
</protein>
<dbReference type="CDD" id="cd06127">
    <property type="entry name" value="DEDDh"/>
    <property type="match status" value="1"/>
</dbReference>
<accession>A0A1W1VQK0</accession>
<dbReference type="Gene3D" id="3.30.420.10">
    <property type="entry name" value="Ribonuclease H-like superfamily/Ribonuclease H"/>
    <property type="match status" value="1"/>
</dbReference>
<dbReference type="GO" id="GO:0003887">
    <property type="term" value="F:DNA-directed DNA polymerase activity"/>
    <property type="evidence" value="ECO:0007669"/>
    <property type="project" value="InterPro"/>
</dbReference>
<gene>
    <name evidence="2" type="ORF">SAMN00790413_02736</name>
</gene>
<dbReference type="GO" id="GO:0008408">
    <property type="term" value="F:3'-5' exonuclease activity"/>
    <property type="evidence" value="ECO:0007669"/>
    <property type="project" value="TreeGrafter"/>
</dbReference>
<name>A0A1W1VQK0_9DEIO</name>
<dbReference type="InterPro" id="IPR012337">
    <property type="entry name" value="RNaseH-like_sf"/>
</dbReference>
<dbReference type="EMBL" id="FWWU01000009">
    <property type="protein sequence ID" value="SMB95194.1"/>
    <property type="molecule type" value="Genomic_DNA"/>
</dbReference>
<dbReference type="PANTHER" id="PTHR30231:SF41">
    <property type="entry name" value="DNA POLYMERASE III SUBUNIT EPSILON"/>
    <property type="match status" value="1"/>
</dbReference>
<keyword evidence="2" id="KW-0540">Nuclease</keyword>
<dbReference type="InterPro" id="IPR006054">
    <property type="entry name" value="DnaQ"/>
</dbReference>
<dbReference type="InterPro" id="IPR013520">
    <property type="entry name" value="Ribonucl_H"/>
</dbReference>
<dbReference type="STRING" id="695939.SAMN00790413_02736"/>
<sequence length="303" mass="32649">MPQVWALARHNNFSSANPKPCTVSVTATAGDGSAITAGVMPEGACLIRVVGKLHPEGRPGRRGEAAEGHAYRSAGHVLFPNGTEREVAVRLRYAARDEAAARGPAPDGLHARLKARTPATLSRVNVVVFDLETTGLSPERDGIIEIGALRVRGGEVVEAERFETLVRPTNVAGERPPIHWRAQQVHGITEAMVDRAPELAQVLPEFLDFVGDSAVVAHNIGFDGGFMRAATKRHGLVWAPAAEYCTVQLSRRAFPRERAHNLDVLAQRLGLSFEPGTRHRTGGDVKVTAHAFVRLMERLGVAG</sequence>
<dbReference type="AlphaFoldDB" id="A0A1W1VQK0"/>
<keyword evidence="2" id="KW-0378">Hydrolase</keyword>
<dbReference type="InterPro" id="IPR036397">
    <property type="entry name" value="RNaseH_sf"/>
</dbReference>
<dbReference type="Proteomes" id="UP000192582">
    <property type="component" value="Unassembled WGS sequence"/>
</dbReference>
<dbReference type="GO" id="GO:0003677">
    <property type="term" value="F:DNA binding"/>
    <property type="evidence" value="ECO:0007669"/>
    <property type="project" value="InterPro"/>
</dbReference>
<keyword evidence="3" id="KW-1185">Reference proteome</keyword>
<reference evidence="2 3" key="1">
    <citation type="submission" date="2017-04" db="EMBL/GenBank/DDBJ databases">
        <authorList>
            <person name="Afonso C.L."/>
            <person name="Miller P.J."/>
            <person name="Scott M.A."/>
            <person name="Spackman E."/>
            <person name="Goraichik I."/>
            <person name="Dimitrov K.M."/>
            <person name="Suarez D.L."/>
            <person name="Swayne D.E."/>
        </authorList>
    </citation>
    <scope>NUCLEOTIDE SEQUENCE [LARGE SCALE GENOMIC DNA]</scope>
    <source>
        <strain evidence="2 3">KR-140</strain>
    </source>
</reference>
<dbReference type="NCBIfam" id="TIGR00573">
    <property type="entry name" value="dnaq"/>
    <property type="match status" value="1"/>
</dbReference>
<dbReference type="SMART" id="SM00479">
    <property type="entry name" value="EXOIII"/>
    <property type="match status" value="1"/>
</dbReference>
<keyword evidence="2" id="KW-0269">Exonuclease</keyword>
<proteinExistence type="predicted"/>
<dbReference type="PANTHER" id="PTHR30231">
    <property type="entry name" value="DNA POLYMERASE III SUBUNIT EPSILON"/>
    <property type="match status" value="1"/>
</dbReference>
<dbReference type="GO" id="GO:0005829">
    <property type="term" value="C:cytosol"/>
    <property type="evidence" value="ECO:0007669"/>
    <property type="project" value="TreeGrafter"/>
</dbReference>
<dbReference type="FunFam" id="3.30.420.10:FF:000045">
    <property type="entry name" value="3'-5' exonuclease DinG"/>
    <property type="match status" value="1"/>
</dbReference>
<evidence type="ECO:0000313" key="2">
    <source>
        <dbReference type="EMBL" id="SMB95194.1"/>
    </source>
</evidence>
<feature type="domain" description="Exonuclease" evidence="1">
    <location>
        <begin position="125"/>
        <end position="301"/>
    </location>
</feature>
<dbReference type="Pfam" id="PF00929">
    <property type="entry name" value="RNase_T"/>
    <property type="match status" value="1"/>
</dbReference>
<dbReference type="SUPFAM" id="SSF53098">
    <property type="entry name" value="Ribonuclease H-like"/>
    <property type="match status" value="1"/>
</dbReference>
<evidence type="ECO:0000313" key="3">
    <source>
        <dbReference type="Proteomes" id="UP000192582"/>
    </source>
</evidence>
<dbReference type="GO" id="GO:0045004">
    <property type="term" value="P:DNA replication proofreading"/>
    <property type="evidence" value="ECO:0007669"/>
    <property type="project" value="TreeGrafter"/>
</dbReference>